<reference evidence="1 2" key="1">
    <citation type="submission" date="2019-01" db="EMBL/GenBank/DDBJ databases">
        <title>Sequencing of cultivated peanut Arachis hypogaea provides insights into genome evolution and oil improvement.</title>
        <authorList>
            <person name="Chen X."/>
        </authorList>
    </citation>
    <scope>NUCLEOTIDE SEQUENCE [LARGE SCALE GENOMIC DNA]</scope>
    <source>
        <strain evidence="2">cv. Fuhuasheng</strain>
        <tissue evidence="1">Leaves</tissue>
    </source>
</reference>
<dbReference type="STRING" id="3818.A0A444Y3P0"/>
<gene>
    <name evidence="1" type="ORF">Ahy_B08g092321</name>
</gene>
<proteinExistence type="predicted"/>
<evidence type="ECO:0000313" key="2">
    <source>
        <dbReference type="Proteomes" id="UP000289738"/>
    </source>
</evidence>
<dbReference type="EMBL" id="SDMP01000018">
    <property type="protein sequence ID" value="RYQ96537.1"/>
    <property type="molecule type" value="Genomic_DNA"/>
</dbReference>
<dbReference type="PANTHER" id="PTHR31016:SF20">
    <property type="entry name" value="HEAT-INDUCIBLE TRANSCRIPTION REPRESSOR-RELATED"/>
    <property type="match status" value="1"/>
</dbReference>
<dbReference type="SUPFAM" id="SSF53335">
    <property type="entry name" value="S-adenosyl-L-methionine-dependent methyltransferases"/>
    <property type="match status" value="1"/>
</dbReference>
<organism evidence="1 2">
    <name type="scientific">Arachis hypogaea</name>
    <name type="common">Peanut</name>
    <dbReference type="NCBI Taxonomy" id="3818"/>
    <lineage>
        <taxon>Eukaryota</taxon>
        <taxon>Viridiplantae</taxon>
        <taxon>Streptophyta</taxon>
        <taxon>Embryophyta</taxon>
        <taxon>Tracheophyta</taxon>
        <taxon>Spermatophyta</taxon>
        <taxon>Magnoliopsida</taxon>
        <taxon>eudicotyledons</taxon>
        <taxon>Gunneridae</taxon>
        <taxon>Pentapetalae</taxon>
        <taxon>rosids</taxon>
        <taxon>fabids</taxon>
        <taxon>Fabales</taxon>
        <taxon>Fabaceae</taxon>
        <taxon>Papilionoideae</taxon>
        <taxon>50 kb inversion clade</taxon>
        <taxon>dalbergioids sensu lato</taxon>
        <taxon>Dalbergieae</taxon>
        <taxon>Pterocarpus clade</taxon>
        <taxon>Arachis</taxon>
    </lineage>
</organism>
<dbReference type="PANTHER" id="PTHR31016">
    <property type="entry name" value="OS04G0228100 PROTEIN"/>
    <property type="match status" value="1"/>
</dbReference>
<dbReference type="Proteomes" id="UP000289738">
    <property type="component" value="Chromosome B08"/>
</dbReference>
<comment type="caution">
    <text evidence="1">The sequence shown here is derived from an EMBL/GenBank/DDBJ whole genome shotgun (WGS) entry which is preliminary data.</text>
</comment>
<accession>A0A444Y3P0</accession>
<protein>
    <submittedName>
        <fullName evidence="1">Uncharacterized protein</fullName>
    </submittedName>
</protein>
<dbReference type="AlphaFoldDB" id="A0A444Y3P0"/>
<dbReference type="InterPro" id="IPR029063">
    <property type="entry name" value="SAM-dependent_MTases_sf"/>
</dbReference>
<keyword evidence="2" id="KW-1185">Reference proteome</keyword>
<evidence type="ECO:0000313" key="1">
    <source>
        <dbReference type="EMBL" id="RYQ96537.1"/>
    </source>
</evidence>
<name>A0A444Y3P0_ARAHY</name>
<sequence>MNHRTETLNLCLVELESIVFSFVCHDWDFPSQSKPSYQQHESHNLGDNPTIRKGLEAITSSLNHLGDTFEKAFEEGRMIVESKTAELKTQIRLKGSHEDNESQLKASREAVKEILRGCDECFSIEWMEILEFKNMVSLPTVAALQGMIEKHFGAEIVDELFERFAEKVKEFPDIMDTDKLKLDVLFVLLRRKNKARP</sequence>